<feature type="region of interest" description="Disordered" evidence="1">
    <location>
        <begin position="164"/>
        <end position="191"/>
    </location>
</feature>
<feature type="compositionally biased region" description="Polar residues" evidence="1">
    <location>
        <begin position="179"/>
        <end position="191"/>
    </location>
</feature>
<feature type="compositionally biased region" description="Polar residues" evidence="1">
    <location>
        <begin position="148"/>
        <end position="158"/>
    </location>
</feature>
<feature type="region of interest" description="Disordered" evidence="1">
    <location>
        <begin position="1"/>
        <end position="31"/>
    </location>
</feature>
<feature type="region of interest" description="Disordered" evidence="1">
    <location>
        <begin position="139"/>
        <end position="158"/>
    </location>
</feature>
<feature type="compositionally biased region" description="Low complexity" evidence="1">
    <location>
        <begin position="11"/>
        <end position="22"/>
    </location>
</feature>
<reference evidence="2" key="2">
    <citation type="submission" date="2025-08" db="UniProtKB">
        <authorList>
            <consortium name="Ensembl"/>
        </authorList>
    </citation>
    <scope>IDENTIFICATION</scope>
</reference>
<reference evidence="2" key="3">
    <citation type="submission" date="2025-09" db="UniProtKB">
        <authorList>
            <consortium name="Ensembl"/>
        </authorList>
    </citation>
    <scope>IDENTIFICATION</scope>
</reference>
<sequence>MPSRVNRKWQNGDSDSSFNSSKNSDHHEVKYSRMSKHRLLFSAMSSPRKSRSLFDKTFNRPNASMSYNKITKISRRPRVSEVERCTNITQREQYKLLIEQYRKNSLAETAKIFCKNQNFAKLEPTTIKEMPIIDLSETDTSPAPVAPQPSSNTSFQTSTVKRFPPTQAHRMPPKPLERISQSTSPINGTKQVTPIQMSHPKIDWFSPSSPYLCKNFVSDLIGTYGRRERDRKRI</sequence>
<dbReference type="HOGENOM" id="CLU_1187318_0_0_1"/>
<dbReference type="Ensembl" id="ENSCSAVT00000001460.1">
    <property type="protein sequence ID" value="ENSCSAVP00000001441.1"/>
    <property type="gene ID" value="ENSCSAVG00000000819.1"/>
</dbReference>
<evidence type="ECO:0000313" key="3">
    <source>
        <dbReference type="Proteomes" id="UP000007875"/>
    </source>
</evidence>
<accession>H2Y7Z3</accession>
<organism evidence="2 3">
    <name type="scientific">Ciona savignyi</name>
    <name type="common">Pacific transparent sea squirt</name>
    <dbReference type="NCBI Taxonomy" id="51511"/>
    <lineage>
        <taxon>Eukaryota</taxon>
        <taxon>Metazoa</taxon>
        <taxon>Chordata</taxon>
        <taxon>Tunicata</taxon>
        <taxon>Ascidiacea</taxon>
        <taxon>Phlebobranchia</taxon>
        <taxon>Cionidae</taxon>
        <taxon>Ciona</taxon>
    </lineage>
</organism>
<name>H2Y7Z3_CIOSA</name>
<dbReference type="Proteomes" id="UP000007875">
    <property type="component" value="Unassembled WGS sequence"/>
</dbReference>
<dbReference type="AlphaFoldDB" id="H2Y7Z3"/>
<dbReference type="InParanoid" id="H2Y7Z3"/>
<keyword evidence="3" id="KW-1185">Reference proteome</keyword>
<proteinExistence type="predicted"/>
<protein>
    <submittedName>
        <fullName evidence="2">Uncharacterized protein</fullName>
    </submittedName>
</protein>
<evidence type="ECO:0000256" key="1">
    <source>
        <dbReference type="SAM" id="MobiDB-lite"/>
    </source>
</evidence>
<evidence type="ECO:0000313" key="2">
    <source>
        <dbReference type="Ensembl" id="ENSCSAVP00000001441.1"/>
    </source>
</evidence>
<reference evidence="3" key="1">
    <citation type="submission" date="2003-08" db="EMBL/GenBank/DDBJ databases">
        <authorList>
            <person name="Birren B."/>
            <person name="Nusbaum C."/>
            <person name="Abebe A."/>
            <person name="Abouelleil A."/>
            <person name="Adekoya E."/>
            <person name="Ait-zahra M."/>
            <person name="Allen N."/>
            <person name="Allen T."/>
            <person name="An P."/>
            <person name="Anderson M."/>
            <person name="Anderson S."/>
            <person name="Arachchi H."/>
            <person name="Armbruster J."/>
            <person name="Bachantsang P."/>
            <person name="Baldwin J."/>
            <person name="Barry A."/>
            <person name="Bayul T."/>
            <person name="Blitshsteyn B."/>
            <person name="Bloom T."/>
            <person name="Blye J."/>
            <person name="Boguslavskiy L."/>
            <person name="Borowsky M."/>
            <person name="Boukhgalter B."/>
            <person name="Brunache A."/>
            <person name="Butler J."/>
            <person name="Calixte N."/>
            <person name="Calvo S."/>
            <person name="Camarata J."/>
            <person name="Campo K."/>
            <person name="Chang J."/>
            <person name="Cheshatsang Y."/>
            <person name="Citroen M."/>
            <person name="Collymore A."/>
            <person name="Considine T."/>
            <person name="Cook A."/>
            <person name="Cooke P."/>
            <person name="Corum B."/>
            <person name="Cuomo C."/>
            <person name="David R."/>
            <person name="Dawoe T."/>
            <person name="Degray S."/>
            <person name="Dodge S."/>
            <person name="Dooley K."/>
            <person name="Dorje P."/>
            <person name="Dorjee K."/>
            <person name="Dorris L."/>
            <person name="Duffey N."/>
            <person name="Dupes A."/>
            <person name="Elkins T."/>
            <person name="Engels R."/>
            <person name="Erickson J."/>
            <person name="Farina A."/>
            <person name="Faro S."/>
            <person name="Ferreira P."/>
            <person name="Fischer H."/>
            <person name="Fitzgerald M."/>
            <person name="Foley K."/>
            <person name="Gage D."/>
            <person name="Galagan J."/>
            <person name="Gearin G."/>
            <person name="Gnerre S."/>
            <person name="Gnirke A."/>
            <person name="Goyette A."/>
            <person name="Graham J."/>
            <person name="Grandbois E."/>
            <person name="Gyaltsen K."/>
            <person name="Hafez N."/>
            <person name="Hagopian D."/>
            <person name="Hagos B."/>
            <person name="Hall J."/>
            <person name="Hatcher B."/>
            <person name="Heller A."/>
            <person name="Higgins H."/>
            <person name="Honan T."/>
            <person name="Horn A."/>
            <person name="Houde N."/>
            <person name="Hughes L."/>
            <person name="Hulme W."/>
            <person name="Husby E."/>
            <person name="Iliev I."/>
            <person name="Jaffe D."/>
            <person name="Jones C."/>
            <person name="Kamal M."/>
            <person name="Kamat A."/>
            <person name="Kamvysselis M."/>
            <person name="Karlsson E."/>
            <person name="Kells C."/>
            <person name="Kieu A."/>
            <person name="Kisner P."/>
            <person name="Kodira C."/>
            <person name="Kulbokas E."/>
            <person name="Labutti K."/>
            <person name="Lama D."/>
            <person name="Landers T."/>
            <person name="Leger J."/>
            <person name="Levine S."/>
            <person name="Lewis D."/>
            <person name="Lewis T."/>
            <person name="Lindblad-toh K."/>
            <person name="Liu X."/>
            <person name="Lokyitsang T."/>
            <person name="Lokyitsang Y."/>
            <person name="Lucien O."/>
            <person name="Lui A."/>
            <person name="Ma L.J."/>
            <person name="Mabbitt R."/>
            <person name="Macdonald J."/>
            <person name="Maclean C."/>
            <person name="Major J."/>
            <person name="Manning J."/>
            <person name="Marabella R."/>
            <person name="Maru K."/>
            <person name="Matthews C."/>
            <person name="Mauceli E."/>
            <person name="Mccarthy M."/>
            <person name="Mcdonough S."/>
            <person name="Mcghee T."/>
            <person name="Meldrim J."/>
            <person name="Meneus L."/>
            <person name="Mesirov J."/>
            <person name="Mihalev A."/>
            <person name="Mihova T."/>
            <person name="Mikkelsen T."/>
            <person name="Mlenga V."/>
            <person name="Moru K."/>
            <person name="Mozes J."/>
            <person name="Mulrain L."/>
            <person name="Munson G."/>
            <person name="Naylor J."/>
            <person name="Newes C."/>
            <person name="Nguyen C."/>
            <person name="Nguyen N."/>
            <person name="Nguyen T."/>
            <person name="Nicol R."/>
            <person name="Nielsen C."/>
            <person name="Nizzari M."/>
            <person name="Norbu C."/>
            <person name="Norbu N."/>
            <person name="O'donnell P."/>
            <person name="Okoawo O."/>
            <person name="O'leary S."/>
            <person name="Omotosho B."/>
            <person name="O'neill K."/>
            <person name="Osman S."/>
            <person name="Parker S."/>
            <person name="Perrin D."/>
            <person name="Phunkhang P."/>
            <person name="Piqani B."/>
            <person name="Purcell S."/>
            <person name="Rachupka T."/>
            <person name="Ramasamy U."/>
            <person name="Rameau R."/>
            <person name="Ray V."/>
            <person name="Raymond C."/>
            <person name="Retta R."/>
            <person name="Richardson S."/>
            <person name="Rise C."/>
            <person name="Rodriguez J."/>
            <person name="Rogers J."/>
            <person name="Rogov P."/>
            <person name="Rutman M."/>
            <person name="Schupbach R."/>
            <person name="Seaman C."/>
            <person name="Settipalli S."/>
            <person name="Sharpe T."/>
            <person name="Sheridan J."/>
            <person name="Sherpa N."/>
            <person name="Shi J."/>
            <person name="Smirnov S."/>
            <person name="Smith C."/>
            <person name="Sougnez C."/>
            <person name="Spencer B."/>
            <person name="Stalker J."/>
            <person name="Stange-thomann N."/>
            <person name="Stavropoulos S."/>
            <person name="Stetson K."/>
            <person name="Stone C."/>
            <person name="Stone S."/>
            <person name="Stubbs M."/>
            <person name="Talamas J."/>
            <person name="Tchuinga P."/>
            <person name="Tenzing P."/>
            <person name="Tesfaye S."/>
            <person name="Theodore J."/>
            <person name="Thoulutsang Y."/>
            <person name="Topham K."/>
            <person name="Towey S."/>
            <person name="Tsamla T."/>
            <person name="Tsomo N."/>
            <person name="Vallee D."/>
            <person name="Vassiliev H."/>
            <person name="Venkataraman V."/>
            <person name="Vinson J."/>
            <person name="Vo A."/>
            <person name="Wade C."/>
            <person name="Wang S."/>
            <person name="Wangchuk T."/>
            <person name="Wangdi T."/>
            <person name="Whittaker C."/>
            <person name="Wilkinson J."/>
            <person name="Wu Y."/>
            <person name="Wyman D."/>
            <person name="Yadav S."/>
            <person name="Yang S."/>
            <person name="Yang X."/>
            <person name="Yeager S."/>
            <person name="Yee E."/>
            <person name="Young G."/>
            <person name="Zainoun J."/>
            <person name="Zembeck L."/>
            <person name="Zimmer A."/>
            <person name="Zody M."/>
            <person name="Lander E."/>
        </authorList>
    </citation>
    <scope>NUCLEOTIDE SEQUENCE [LARGE SCALE GENOMIC DNA]</scope>
</reference>